<protein>
    <recommendedName>
        <fullName evidence="4">RxLR effector candidate protein</fullName>
    </recommendedName>
</protein>
<keyword evidence="3" id="KW-1185">Reference proteome</keyword>
<feature type="region of interest" description="Disordered" evidence="1">
    <location>
        <begin position="131"/>
        <end position="159"/>
    </location>
</feature>
<accession>M4C326</accession>
<organism evidence="2 3">
    <name type="scientific">Hyaloperonospora arabidopsidis (strain Emoy2)</name>
    <name type="common">Downy mildew agent</name>
    <name type="synonym">Peronospora arabidopsidis</name>
    <dbReference type="NCBI Taxonomy" id="559515"/>
    <lineage>
        <taxon>Eukaryota</taxon>
        <taxon>Sar</taxon>
        <taxon>Stramenopiles</taxon>
        <taxon>Oomycota</taxon>
        <taxon>Peronosporomycetes</taxon>
        <taxon>Peronosporales</taxon>
        <taxon>Peronosporaceae</taxon>
        <taxon>Hyaloperonospora</taxon>
    </lineage>
</organism>
<dbReference type="InParanoid" id="M4C326"/>
<dbReference type="AlphaFoldDB" id="M4C326"/>
<evidence type="ECO:0000313" key="3">
    <source>
        <dbReference type="Proteomes" id="UP000011713"/>
    </source>
</evidence>
<reference evidence="3" key="1">
    <citation type="journal article" date="2010" name="Science">
        <title>Signatures of adaptation to obligate biotrophy in the Hyaloperonospora arabidopsidis genome.</title>
        <authorList>
            <person name="Baxter L."/>
            <person name="Tripathy S."/>
            <person name="Ishaque N."/>
            <person name="Boot N."/>
            <person name="Cabral A."/>
            <person name="Kemen E."/>
            <person name="Thines M."/>
            <person name="Ah-Fong A."/>
            <person name="Anderson R."/>
            <person name="Badejoko W."/>
            <person name="Bittner-Eddy P."/>
            <person name="Boore J.L."/>
            <person name="Chibucos M.C."/>
            <person name="Coates M."/>
            <person name="Dehal P."/>
            <person name="Delehaunty K."/>
            <person name="Dong S."/>
            <person name="Downton P."/>
            <person name="Dumas B."/>
            <person name="Fabro G."/>
            <person name="Fronick C."/>
            <person name="Fuerstenberg S.I."/>
            <person name="Fulton L."/>
            <person name="Gaulin E."/>
            <person name="Govers F."/>
            <person name="Hughes L."/>
            <person name="Humphray S."/>
            <person name="Jiang R.H."/>
            <person name="Judelson H."/>
            <person name="Kamoun S."/>
            <person name="Kyung K."/>
            <person name="Meijer H."/>
            <person name="Minx P."/>
            <person name="Morris P."/>
            <person name="Nelson J."/>
            <person name="Phuntumart V."/>
            <person name="Qutob D."/>
            <person name="Rehmany A."/>
            <person name="Rougon-Cardoso A."/>
            <person name="Ryden P."/>
            <person name="Torto-Alalibo T."/>
            <person name="Studholme D."/>
            <person name="Wang Y."/>
            <person name="Win J."/>
            <person name="Wood J."/>
            <person name="Clifton S.W."/>
            <person name="Rogers J."/>
            <person name="Van den Ackerveken G."/>
            <person name="Jones J.D."/>
            <person name="McDowell J.M."/>
            <person name="Beynon J."/>
            <person name="Tyler B.M."/>
        </authorList>
    </citation>
    <scope>NUCLEOTIDE SEQUENCE [LARGE SCALE GENOMIC DNA]</scope>
    <source>
        <strain evidence="3">Emoy2</strain>
    </source>
</reference>
<sequence>MGGTTRYLVYEIGTRDLEHKNWAIRIQKIQRPLLTATRVATSVENRVLILNSIVLPSLLFTASVFDIPDWAEKELRNLYKKFLWAHASTTDAMRHKVNPGLLVTPRQAGGGGYRTGRCVGRSENATSMRFFGSPNGRANTSQPGAYGPSGDHNALMQDR</sequence>
<evidence type="ECO:0000313" key="2">
    <source>
        <dbReference type="EnsemblProtists" id="HpaP813493"/>
    </source>
</evidence>
<dbReference type="HOGENOM" id="CLU_1664061_0_0_1"/>
<dbReference type="VEuPathDB" id="FungiDB:HpaG813493"/>
<evidence type="ECO:0000256" key="1">
    <source>
        <dbReference type="SAM" id="MobiDB-lite"/>
    </source>
</evidence>
<reference evidence="2" key="2">
    <citation type="submission" date="2015-06" db="UniProtKB">
        <authorList>
            <consortium name="EnsemblProtists"/>
        </authorList>
    </citation>
    <scope>IDENTIFICATION</scope>
    <source>
        <strain evidence="2">Emoy2</strain>
    </source>
</reference>
<dbReference type="EMBL" id="JH598149">
    <property type="status" value="NOT_ANNOTATED_CDS"/>
    <property type="molecule type" value="Genomic_DNA"/>
</dbReference>
<proteinExistence type="predicted"/>
<evidence type="ECO:0008006" key="4">
    <source>
        <dbReference type="Google" id="ProtNLM"/>
    </source>
</evidence>
<name>M4C326_HYAAE</name>
<dbReference type="Proteomes" id="UP000011713">
    <property type="component" value="Unassembled WGS sequence"/>
</dbReference>
<dbReference type="EnsemblProtists" id="HpaT813493">
    <property type="protein sequence ID" value="HpaP813493"/>
    <property type="gene ID" value="HpaG813493"/>
</dbReference>